<evidence type="ECO:0000259" key="1">
    <source>
        <dbReference type="PROSITE" id="PS50943"/>
    </source>
</evidence>
<evidence type="ECO:0000313" key="3">
    <source>
        <dbReference type="Proteomes" id="UP000031258"/>
    </source>
</evidence>
<organism evidence="2 3">
    <name type="scientific">Candidatus Jidaibacter acanthamoebae</name>
    <dbReference type="NCBI Taxonomy" id="86105"/>
    <lineage>
        <taxon>Bacteria</taxon>
        <taxon>Pseudomonadati</taxon>
        <taxon>Pseudomonadota</taxon>
        <taxon>Alphaproteobacteria</taxon>
        <taxon>Rickettsiales</taxon>
        <taxon>Candidatus Midichloriaceae</taxon>
        <taxon>Candidatus Jidaibacter</taxon>
    </lineage>
</organism>
<evidence type="ECO:0000313" key="2">
    <source>
        <dbReference type="EMBL" id="KIE05069.1"/>
    </source>
</evidence>
<reference evidence="2 3" key="1">
    <citation type="submission" date="2014-11" db="EMBL/GenBank/DDBJ databases">
        <title>A Rickettsiales Symbiont of Amoebae With Ancient Features.</title>
        <authorList>
            <person name="Schulz F."/>
            <person name="Martijn J."/>
            <person name="Wascher F."/>
            <person name="Kostanjsek R."/>
            <person name="Ettema T.J."/>
            <person name="Horn M."/>
        </authorList>
    </citation>
    <scope>NUCLEOTIDE SEQUENCE [LARGE SCALE GENOMIC DNA]</scope>
    <source>
        <strain evidence="2 3">UWC36</strain>
    </source>
</reference>
<dbReference type="RefSeq" id="WP_039457181.1">
    <property type="nucleotide sequence ID" value="NZ_JSWE01000124.1"/>
</dbReference>
<comment type="caution">
    <text evidence="2">The sequence shown here is derived from an EMBL/GenBank/DDBJ whole genome shotgun (WGS) entry which is preliminary data.</text>
</comment>
<sequence>MGSKNRHQVDLHVGQRLRKRRQELGMSQEKLGEAVQLTFQQIQKYEKGYNRISCSKLYEFAGILKTNIEYFFDGLKALVNGATEEVYIFKSDKNEYMTLDSASNQYEVAENINESLGNEIKEMVKYFKNISSKQAREHVLNLAKLLSENEDINY</sequence>
<accession>A0A0C1QHS6</accession>
<gene>
    <name evidence="2" type="ORF">NF27_EY01650</name>
</gene>
<dbReference type="AlphaFoldDB" id="A0A0C1QHS6"/>
<dbReference type="Gene3D" id="1.10.260.40">
    <property type="entry name" value="lambda repressor-like DNA-binding domains"/>
    <property type="match status" value="1"/>
</dbReference>
<dbReference type="InterPro" id="IPR010982">
    <property type="entry name" value="Lambda_DNA-bd_dom_sf"/>
</dbReference>
<keyword evidence="3" id="KW-1185">Reference proteome</keyword>
<dbReference type="EMBL" id="JSWE01000124">
    <property type="protein sequence ID" value="KIE05069.1"/>
    <property type="molecule type" value="Genomic_DNA"/>
</dbReference>
<protein>
    <submittedName>
        <fullName evidence="2">Transcriptional regulator XRE family</fullName>
    </submittedName>
</protein>
<dbReference type="GO" id="GO:0003677">
    <property type="term" value="F:DNA binding"/>
    <property type="evidence" value="ECO:0007669"/>
    <property type="project" value="InterPro"/>
</dbReference>
<dbReference type="SMART" id="SM00530">
    <property type="entry name" value="HTH_XRE"/>
    <property type="match status" value="1"/>
</dbReference>
<feature type="domain" description="HTH cro/C1-type" evidence="1">
    <location>
        <begin position="17"/>
        <end position="71"/>
    </location>
</feature>
<dbReference type="PROSITE" id="PS50943">
    <property type="entry name" value="HTH_CROC1"/>
    <property type="match status" value="1"/>
</dbReference>
<name>A0A0C1QHS6_9RICK</name>
<dbReference type="Proteomes" id="UP000031258">
    <property type="component" value="Unassembled WGS sequence"/>
</dbReference>
<dbReference type="SUPFAM" id="SSF47413">
    <property type="entry name" value="lambda repressor-like DNA-binding domains"/>
    <property type="match status" value="1"/>
</dbReference>
<dbReference type="InterPro" id="IPR001387">
    <property type="entry name" value="Cro/C1-type_HTH"/>
</dbReference>
<dbReference type="CDD" id="cd00093">
    <property type="entry name" value="HTH_XRE"/>
    <property type="match status" value="1"/>
</dbReference>
<dbReference type="STRING" id="86105.NF27_EY01650"/>
<dbReference type="OrthoDB" id="9797172at2"/>
<dbReference type="Pfam" id="PF01381">
    <property type="entry name" value="HTH_3"/>
    <property type="match status" value="1"/>
</dbReference>
<proteinExistence type="predicted"/>